<proteinExistence type="predicted"/>
<evidence type="ECO:0000313" key="2">
    <source>
        <dbReference type="EMBL" id="KAL5105988.1"/>
    </source>
</evidence>
<dbReference type="EMBL" id="JAKROA010000007">
    <property type="protein sequence ID" value="KAL5105988.1"/>
    <property type="molecule type" value="Genomic_DNA"/>
</dbReference>
<reference evidence="2 3" key="1">
    <citation type="journal article" date="2022" name="Front. Cell. Infect. Microbiol.">
        <title>The Genomes of Two Strains of Taenia crassiceps the Animal Model for the Study of Human Cysticercosis.</title>
        <authorList>
            <person name="Bobes R.J."/>
            <person name="Estrada K."/>
            <person name="Rios-Valencia D.G."/>
            <person name="Calderon-Gallegos A."/>
            <person name="de la Torre P."/>
            <person name="Carrero J.C."/>
            <person name="Sanchez-Flores A."/>
            <person name="Laclette J.P."/>
        </authorList>
    </citation>
    <scope>NUCLEOTIDE SEQUENCE [LARGE SCALE GENOMIC DNA]</scope>
    <source>
        <strain evidence="2">WFUcys</strain>
    </source>
</reference>
<keyword evidence="3" id="KW-1185">Reference proteome</keyword>
<organism evidence="2 3">
    <name type="scientific">Taenia crassiceps</name>
    <dbReference type="NCBI Taxonomy" id="6207"/>
    <lineage>
        <taxon>Eukaryota</taxon>
        <taxon>Metazoa</taxon>
        <taxon>Spiralia</taxon>
        <taxon>Lophotrochozoa</taxon>
        <taxon>Platyhelminthes</taxon>
        <taxon>Cestoda</taxon>
        <taxon>Eucestoda</taxon>
        <taxon>Cyclophyllidea</taxon>
        <taxon>Taeniidae</taxon>
        <taxon>Taenia</taxon>
    </lineage>
</organism>
<gene>
    <name evidence="1" type="ORF">TcWFU_000329</name>
    <name evidence="2" type="ORF">TcWFU_010492</name>
</gene>
<dbReference type="Proteomes" id="UP001651158">
    <property type="component" value="Unassembled WGS sequence"/>
</dbReference>
<accession>A0ABR4Q8V3</accession>
<evidence type="ECO:0000313" key="1">
    <source>
        <dbReference type="EMBL" id="KAL5104029.1"/>
    </source>
</evidence>
<dbReference type="EMBL" id="JAKROA010000014">
    <property type="protein sequence ID" value="KAL5104029.1"/>
    <property type="molecule type" value="Genomic_DNA"/>
</dbReference>
<name>A0ABR4Q8V3_9CEST</name>
<protein>
    <submittedName>
        <fullName evidence="2">Uncharacterized protein</fullName>
    </submittedName>
</protein>
<reference evidence="2" key="2">
    <citation type="submission" date="2024-12" db="EMBL/GenBank/DDBJ databases">
        <authorList>
            <person name="Estrada K."/>
            <person name="Bobes R.J."/>
            <person name="Sanchez-Flores A."/>
            <person name="Laclette J.P."/>
        </authorList>
    </citation>
    <scope>NUCLEOTIDE SEQUENCE</scope>
    <source>
        <strain evidence="2">WFUcys</strain>
        <tissue evidence="2">Peritoneal cavity of infected mice</tissue>
    </source>
</reference>
<comment type="caution">
    <text evidence="2">The sequence shown here is derived from an EMBL/GenBank/DDBJ whole genome shotgun (WGS) entry which is preliminary data.</text>
</comment>
<evidence type="ECO:0000313" key="3">
    <source>
        <dbReference type="Proteomes" id="UP001651158"/>
    </source>
</evidence>
<sequence length="69" mass="7725">MSAAFLCKTAMEGFRKRAKAMQASSTQHATLHTISCLRIAASMSLGCEPSEFRSYRRCLTLEAIKLLIW</sequence>